<reference evidence="1" key="1">
    <citation type="submission" date="2021-01" db="EMBL/GenBank/DDBJ databases">
        <authorList>
            <consortium name="Genoscope - CEA"/>
            <person name="William W."/>
        </authorList>
    </citation>
    <scope>NUCLEOTIDE SEQUENCE</scope>
</reference>
<comment type="caution">
    <text evidence="1">The sequence shown here is derived from an EMBL/GenBank/DDBJ whole genome shotgun (WGS) entry which is preliminary data.</text>
</comment>
<evidence type="ECO:0000313" key="1">
    <source>
        <dbReference type="EMBL" id="CAD8154814.1"/>
    </source>
</evidence>
<name>A0A8S1TSA2_PAROT</name>
<dbReference type="AlphaFoldDB" id="A0A8S1TSA2"/>
<organism evidence="1 2">
    <name type="scientific">Paramecium octaurelia</name>
    <dbReference type="NCBI Taxonomy" id="43137"/>
    <lineage>
        <taxon>Eukaryota</taxon>
        <taxon>Sar</taxon>
        <taxon>Alveolata</taxon>
        <taxon>Ciliophora</taxon>
        <taxon>Intramacronucleata</taxon>
        <taxon>Oligohymenophorea</taxon>
        <taxon>Peniculida</taxon>
        <taxon>Parameciidae</taxon>
        <taxon>Paramecium</taxon>
    </lineage>
</organism>
<proteinExistence type="predicted"/>
<keyword evidence="2" id="KW-1185">Reference proteome</keyword>
<protein>
    <submittedName>
        <fullName evidence="1">Uncharacterized protein</fullName>
    </submittedName>
</protein>
<sequence length="324" mass="38254">MFNKKQLQRIVICGDFIHNNVRFDQLANIIEQSDLKFTRTIQGKVVQSLLDSICYPGQEYSEKNLLFTKLSDHPRIYCQLTLQGVQNQKEQRVGWSKSNAYNLNQEAALKCNDFQTWYQAKGKQTIEEQLMKSAILFNQSNLKQTFQNIKRMATLNPSKKKLGSLEASRMIKIISIFIQILNKIYYKIQTEFLQRSVYQTLTPTNLPPVQQRFKSFKNSYHRNLVQVSLKKEEEVINKQRIIKWYENRKVGLSISRKMLFVRGQYESRIKIGKWTILDSQWNRQVSEGINNKQTSKISEKKERIIIQISNRQYFAKIQLPTQLL</sequence>
<dbReference type="EMBL" id="CAJJDP010000029">
    <property type="protein sequence ID" value="CAD8154814.1"/>
    <property type="molecule type" value="Genomic_DNA"/>
</dbReference>
<dbReference type="Proteomes" id="UP000683925">
    <property type="component" value="Unassembled WGS sequence"/>
</dbReference>
<accession>A0A8S1TSA2</accession>
<gene>
    <name evidence="1" type="ORF">POCTA_138.1.T0290368</name>
</gene>
<evidence type="ECO:0000313" key="2">
    <source>
        <dbReference type="Proteomes" id="UP000683925"/>
    </source>
</evidence>